<accession>A0ACA9LDE4</accession>
<evidence type="ECO:0000313" key="1">
    <source>
        <dbReference type="EMBL" id="CAG8524088.1"/>
    </source>
</evidence>
<gene>
    <name evidence="1" type="ORF">SCALOS_LOCUS4189</name>
</gene>
<name>A0ACA9LDE4_9GLOM</name>
<dbReference type="Proteomes" id="UP000789860">
    <property type="component" value="Unassembled WGS sequence"/>
</dbReference>
<proteinExistence type="predicted"/>
<organism evidence="1 2">
    <name type="scientific">Scutellospora calospora</name>
    <dbReference type="NCBI Taxonomy" id="85575"/>
    <lineage>
        <taxon>Eukaryota</taxon>
        <taxon>Fungi</taxon>
        <taxon>Fungi incertae sedis</taxon>
        <taxon>Mucoromycota</taxon>
        <taxon>Glomeromycotina</taxon>
        <taxon>Glomeromycetes</taxon>
        <taxon>Diversisporales</taxon>
        <taxon>Gigasporaceae</taxon>
        <taxon>Scutellospora</taxon>
    </lineage>
</organism>
<dbReference type="EMBL" id="CAJVPM010005445">
    <property type="protein sequence ID" value="CAG8524088.1"/>
    <property type="molecule type" value="Genomic_DNA"/>
</dbReference>
<comment type="caution">
    <text evidence="1">The sequence shown here is derived from an EMBL/GenBank/DDBJ whole genome shotgun (WGS) entry which is preliminary data.</text>
</comment>
<evidence type="ECO:0000313" key="2">
    <source>
        <dbReference type="Proteomes" id="UP000789860"/>
    </source>
</evidence>
<protein>
    <submittedName>
        <fullName evidence="1">8500_t:CDS:1</fullName>
    </submittedName>
</protein>
<reference evidence="1" key="1">
    <citation type="submission" date="2021-06" db="EMBL/GenBank/DDBJ databases">
        <authorList>
            <person name="Kallberg Y."/>
            <person name="Tangrot J."/>
            <person name="Rosling A."/>
        </authorList>
    </citation>
    <scope>NUCLEOTIDE SEQUENCE</scope>
    <source>
        <strain evidence="1">AU212A</strain>
    </source>
</reference>
<keyword evidence="2" id="KW-1185">Reference proteome</keyword>
<sequence>MSSDKEESQSDNDNKVTVQLPVDNRKAITVLLLCYEKNNEEVNYGSISGKVWLKSSDEATFDKIKGHPEELAAAIFSKSNSEFEIKCKINIPINYIPDQVLKLRETNPNYEYQKTVNDFVSDPEIHNVIIENWTEEYGETIKNSLEEKNYFFETRLSDNIKKFILLFVHKNEKEYRYISIDLKIKKDIPDDYFFILLENNFKEYNFQNNYIAEGPSF</sequence>